<protein>
    <submittedName>
        <fullName evidence="2">Uncharacterized protein</fullName>
    </submittedName>
</protein>
<accession>C0BWB8</accession>
<keyword evidence="3" id="KW-1185">Reference proteome</keyword>
<feature type="transmembrane region" description="Helical" evidence="1">
    <location>
        <begin position="31"/>
        <end position="52"/>
    </location>
</feature>
<dbReference type="RefSeq" id="WP_006441430.1">
    <property type="nucleotide sequence ID" value="NZ_CP036524.1"/>
</dbReference>
<reference evidence="2" key="2">
    <citation type="submission" date="2013-06" db="EMBL/GenBank/DDBJ databases">
        <title>Draft genome sequence of Clostridium hylemonae (DSM 15053).</title>
        <authorList>
            <person name="Sudarsanam P."/>
            <person name="Ley R."/>
            <person name="Guruge J."/>
            <person name="Turnbaugh P.J."/>
            <person name="Mahowald M."/>
            <person name="Liep D."/>
            <person name="Gordon J."/>
        </authorList>
    </citation>
    <scope>NUCLEOTIDE SEQUENCE</scope>
    <source>
        <strain evidence="2">DSM 15053</strain>
    </source>
</reference>
<dbReference type="STRING" id="553973.CLOHYLEM_04101"/>
<keyword evidence="1" id="KW-0812">Transmembrane</keyword>
<sequence length="58" mass="6416">MKKIQSASIIILIVSLIIMGVNTFLVSLADWIIRADGIVMLIGIFSFIYSTVKCRKGN</sequence>
<reference evidence="2" key="1">
    <citation type="submission" date="2009-02" db="EMBL/GenBank/DDBJ databases">
        <authorList>
            <person name="Fulton L."/>
            <person name="Clifton S."/>
            <person name="Fulton B."/>
            <person name="Xu J."/>
            <person name="Minx P."/>
            <person name="Pepin K.H."/>
            <person name="Johnson M."/>
            <person name="Bhonagiri V."/>
            <person name="Nash W.E."/>
            <person name="Mardis E.R."/>
            <person name="Wilson R.K."/>
        </authorList>
    </citation>
    <scope>NUCLEOTIDE SEQUENCE [LARGE SCALE GENOMIC DNA]</scope>
    <source>
        <strain evidence="2">DSM 15053</strain>
    </source>
</reference>
<gene>
    <name evidence="2" type="ORF">CLOHYLEM_04101</name>
</gene>
<dbReference type="AlphaFoldDB" id="C0BWB8"/>
<evidence type="ECO:0000256" key="1">
    <source>
        <dbReference type="SAM" id="Phobius"/>
    </source>
</evidence>
<dbReference type="EMBL" id="ABYI02000005">
    <property type="protein sequence ID" value="EEG75743.1"/>
    <property type="molecule type" value="Genomic_DNA"/>
</dbReference>
<dbReference type="HOGENOM" id="CLU_2954277_0_0_9"/>
<keyword evidence="1" id="KW-1133">Transmembrane helix</keyword>
<name>C0BWB8_9FIRM</name>
<keyword evidence="1" id="KW-0472">Membrane</keyword>
<feature type="transmembrane region" description="Helical" evidence="1">
    <location>
        <begin position="7"/>
        <end position="25"/>
    </location>
</feature>
<proteinExistence type="predicted"/>
<comment type="caution">
    <text evidence="2">The sequence shown here is derived from an EMBL/GenBank/DDBJ whole genome shotgun (WGS) entry which is preliminary data.</text>
</comment>
<evidence type="ECO:0000313" key="2">
    <source>
        <dbReference type="EMBL" id="EEG75743.1"/>
    </source>
</evidence>
<organism evidence="2 3">
    <name type="scientific">[Clostridium] hylemonae DSM 15053</name>
    <dbReference type="NCBI Taxonomy" id="553973"/>
    <lineage>
        <taxon>Bacteria</taxon>
        <taxon>Bacillati</taxon>
        <taxon>Bacillota</taxon>
        <taxon>Clostridia</taxon>
        <taxon>Lachnospirales</taxon>
        <taxon>Lachnospiraceae</taxon>
    </lineage>
</organism>
<dbReference type="eggNOG" id="ENOG5030NY8">
    <property type="taxonomic scope" value="Bacteria"/>
</dbReference>
<evidence type="ECO:0000313" key="3">
    <source>
        <dbReference type="Proteomes" id="UP000004893"/>
    </source>
</evidence>
<dbReference type="Proteomes" id="UP000004893">
    <property type="component" value="Unassembled WGS sequence"/>
</dbReference>